<evidence type="ECO:0000256" key="8">
    <source>
        <dbReference type="ARBA" id="ARBA00023163"/>
    </source>
</evidence>
<organism evidence="12">
    <name type="scientific">Clastoptera arizonana</name>
    <name type="common">Arizona spittle bug</name>
    <dbReference type="NCBI Taxonomy" id="38151"/>
    <lineage>
        <taxon>Eukaryota</taxon>
        <taxon>Metazoa</taxon>
        <taxon>Ecdysozoa</taxon>
        <taxon>Arthropoda</taxon>
        <taxon>Hexapoda</taxon>
        <taxon>Insecta</taxon>
        <taxon>Pterygota</taxon>
        <taxon>Neoptera</taxon>
        <taxon>Paraneoptera</taxon>
        <taxon>Hemiptera</taxon>
        <taxon>Auchenorrhyncha</taxon>
        <taxon>Cercopoidea</taxon>
        <taxon>Clastopteridae</taxon>
        <taxon>Clastoptera</taxon>
    </lineage>
</organism>
<dbReference type="EMBL" id="GEDC01030222">
    <property type="protein sequence ID" value="JAS07076.1"/>
    <property type="molecule type" value="Transcribed_RNA"/>
</dbReference>
<dbReference type="PANTHER" id="PTHR46367">
    <property type="entry name" value="ATAXIN-7-LIKE PROTEIN 3"/>
    <property type="match status" value="1"/>
</dbReference>
<gene>
    <name evidence="12" type="ORF">g.855</name>
</gene>
<protein>
    <recommendedName>
        <fullName evidence="10">SAGA-associated factor 11</fullName>
    </recommendedName>
</protein>
<keyword evidence="7 10" id="KW-0010">Activator</keyword>
<evidence type="ECO:0000256" key="1">
    <source>
        <dbReference type="ARBA" id="ARBA00004123"/>
    </source>
</evidence>
<accession>A0A1B6C0P8</accession>
<dbReference type="GO" id="GO:0006357">
    <property type="term" value="P:regulation of transcription by RNA polymerase II"/>
    <property type="evidence" value="ECO:0007669"/>
    <property type="project" value="TreeGrafter"/>
</dbReference>
<evidence type="ECO:0000256" key="3">
    <source>
        <dbReference type="ARBA" id="ARBA00022771"/>
    </source>
</evidence>
<name>A0A1B6C0P8_9HEMI</name>
<comment type="function">
    <text evidence="10">Component of the transcription regulatory histone acetylation (HAT) complex SAGA, a multiprotein complex that activates transcription by remodeling chromatin and mediating histone acetylation and deubiquitination. Within the SAGA complex, participates in a subcomplex that specifically deubiquitinates histone H2B. The SAGA complex is recruited to specific gene promoters by activators, where it is required for transcription.</text>
</comment>
<evidence type="ECO:0000256" key="9">
    <source>
        <dbReference type="ARBA" id="ARBA00023242"/>
    </source>
</evidence>
<feature type="region of interest" description="Disordered" evidence="11">
    <location>
        <begin position="1"/>
        <end position="23"/>
    </location>
</feature>
<dbReference type="GO" id="GO:0008270">
    <property type="term" value="F:zinc ion binding"/>
    <property type="evidence" value="ECO:0007669"/>
    <property type="project" value="UniProtKB-KW"/>
</dbReference>
<keyword evidence="8" id="KW-0804">Transcription</keyword>
<dbReference type="AlphaFoldDB" id="A0A1B6C0P8"/>
<evidence type="ECO:0000256" key="4">
    <source>
        <dbReference type="ARBA" id="ARBA00022833"/>
    </source>
</evidence>
<keyword evidence="2" id="KW-0479">Metal-binding</keyword>
<dbReference type="InterPro" id="IPR051078">
    <property type="entry name" value="SGF11"/>
</dbReference>
<proteinExistence type="inferred from homology"/>
<reference evidence="12" key="1">
    <citation type="submission" date="2015-12" db="EMBL/GenBank/DDBJ databases">
        <title>De novo transcriptome assembly of four potential Pierce s Disease insect vectors from Arizona vineyards.</title>
        <authorList>
            <person name="Tassone E.E."/>
        </authorList>
    </citation>
    <scope>NUCLEOTIDE SEQUENCE</scope>
</reference>
<evidence type="ECO:0000256" key="11">
    <source>
        <dbReference type="SAM" id="MobiDB-lite"/>
    </source>
</evidence>
<keyword evidence="5" id="KW-0156">Chromatin regulator</keyword>
<feature type="non-terminal residue" evidence="12">
    <location>
        <position position="1"/>
    </location>
</feature>
<evidence type="ECO:0000256" key="2">
    <source>
        <dbReference type="ARBA" id="ARBA00022723"/>
    </source>
</evidence>
<keyword evidence="6" id="KW-0805">Transcription regulation</keyword>
<dbReference type="Gene3D" id="3.30.160.60">
    <property type="entry name" value="Classic Zinc Finger"/>
    <property type="match status" value="1"/>
</dbReference>
<sequence length="138" mass="15226">VHRENCAGGVHISSPDPCPDGESEMEMFGEQLKKSHECCCPNCKRTLAANRFAPHLQHCLGAGRSSSRVASRRIADHCKEITSGTITDDDEDSWSRGSSAKKQKQKKKVGRKPRGTKFDDNGVLQGENLNDSIEKIEM</sequence>
<keyword evidence="3" id="KW-0863">Zinc-finger</keyword>
<dbReference type="GO" id="GO:0071819">
    <property type="term" value="C:DUBm complex"/>
    <property type="evidence" value="ECO:0007669"/>
    <property type="project" value="TreeGrafter"/>
</dbReference>
<evidence type="ECO:0000256" key="10">
    <source>
        <dbReference type="RuleBase" id="RU261113"/>
    </source>
</evidence>
<evidence type="ECO:0000256" key="5">
    <source>
        <dbReference type="ARBA" id="ARBA00022853"/>
    </source>
</evidence>
<dbReference type="GO" id="GO:0000124">
    <property type="term" value="C:SAGA complex"/>
    <property type="evidence" value="ECO:0007669"/>
    <property type="project" value="TreeGrafter"/>
</dbReference>
<evidence type="ECO:0000313" key="12">
    <source>
        <dbReference type="EMBL" id="JAS07076.1"/>
    </source>
</evidence>
<keyword evidence="9" id="KW-0539">Nucleus</keyword>
<feature type="region of interest" description="Disordered" evidence="11">
    <location>
        <begin position="81"/>
        <end position="138"/>
    </location>
</feature>
<dbReference type="PANTHER" id="PTHR46367:SF1">
    <property type="entry name" value="ATAXIN-7-LIKE PROTEIN 3"/>
    <property type="match status" value="1"/>
</dbReference>
<dbReference type="GO" id="GO:0006325">
    <property type="term" value="P:chromatin organization"/>
    <property type="evidence" value="ECO:0007669"/>
    <property type="project" value="UniProtKB-KW"/>
</dbReference>
<comment type="similarity">
    <text evidence="10">Belongs to the SGF11 family.</text>
</comment>
<evidence type="ECO:0000256" key="7">
    <source>
        <dbReference type="ARBA" id="ARBA00023159"/>
    </source>
</evidence>
<comment type="subcellular location">
    <subcellularLocation>
        <location evidence="1 10">Nucleus</location>
    </subcellularLocation>
</comment>
<comment type="subunit">
    <text evidence="10">Component of some SAGA transcription coactivator-HAT complexes.</text>
</comment>
<keyword evidence="4" id="KW-0862">Zinc</keyword>
<dbReference type="GO" id="GO:0003713">
    <property type="term" value="F:transcription coactivator activity"/>
    <property type="evidence" value="ECO:0007669"/>
    <property type="project" value="TreeGrafter"/>
</dbReference>
<feature type="compositionally biased region" description="Basic residues" evidence="11">
    <location>
        <begin position="99"/>
        <end position="115"/>
    </location>
</feature>
<dbReference type="InterPro" id="IPR013246">
    <property type="entry name" value="SAGA_su_Sgf11"/>
</dbReference>
<evidence type="ECO:0000256" key="6">
    <source>
        <dbReference type="ARBA" id="ARBA00023015"/>
    </source>
</evidence>
<dbReference type="Pfam" id="PF08209">
    <property type="entry name" value="Sgf11"/>
    <property type="match status" value="1"/>
</dbReference>